<accession>U7QI46</accession>
<reference evidence="1 2" key="1">
    <citation type="journal article" date="2013" name="Front. Microbiol.">
        <title>Comparative genomic analyses of the cyanobacterium, Lyngbya aestuarii BL J, a powerful hydrogen producer.</title>
        <authorList>
            <person name="Kothari A."/>
            <person name="Vaughn M."/>
            <person name="Garcia-Pichel F."/>
        </authorList>
    </citation>
    <scope>NUCLEOTIDE SEQUENCE [LARGE SCALE GENOMIC DNA]</scope>
    <source>
        <strain evidence="1 2">BL J</strain>
    </source>
</reference>
<comment type="caution">
    <text evidence="1">The sequence shown here is derived from an EMBL/GenBank/DDBJ whole genome shotgun (WGS) entry which is preliminary data.</text>
</comment>
<protein>
    <submittedName>
        <fullName evidence="1">Uncharacterized protein</fullName>
    </submittedName>
</protein>
<organism evidence="1 2">
    <name type="scientific">Lyngbya aestuarii BL J</name>
    <dbReference type="NCBI Taxonomy" id="1348334"/>
    <lineage>
        <taxon>Bacteria</taxon>
        <taxon>Bacillati</taxon>
        <taxon>Cyanobacteriota</taxon>
        <taxon>Cyanophyceae</taxon>
        <taxon>Oscillatoriophycideae</taxon>
        <taxon>Oscillatoriales</taxon>
        <taxon>Microcoleaceae</taxon>
        <taxon>Lyngbya</taxon>
    </lineage>
</organism>
<evidence type="ECO:0000313" key="1">
    <source>
        <dbReference type="EMBL" id="ERT06760.1"/>
    </source>
</evidence>
<keyword evidence="2" id="KW-1185">Reference proteome</keyword>
<proteinExistence type="predicted"/>
<evidence type="ECO:0000313" key="2">
    <source>
        <dbReference type="Proteomes" id="UP000017127"/>
    </source>
</evidence>
<dbReference type="AlphaFoldDB" id="U7QI46"/>
<sequence length="39" mass="4480">MNNFIRFLGDAVREAIVVVCDRQTSRLRSTRKLPSSQKS</sequence>
<dbReference type="EMBL" id="AUZM01000031">
    <property type="protein sequence ID" value="ERT06760.1"/>
    <property type="molecule type" value="Genomic_DNA"/>
</dbReference>
<name>U7QI46_9CYAN</name>
<dbReference type="Proteomes" id="UP000017127">
    <property type="component" value="Unassembled WGS sequence"/>
</dbReference>
<gene>
    <name evidence="1" type="ORF">M595_3294</name>
</gene>